<keyword evidence="5" id="KW-0732">Signal</keyword>
<dbReference type="EMBL" id="JAANIU010001169">
    <property type="protein sequence ID" value="KAG1568328.1"/>
    <property type="molecule type" value="Genomic_DNA"/>
</dbReference>
<evidence type="ECO:0000256" key="5">
    <source>
        <dbReference type="SAM" id="SignalP"/>
    </source>
</evidence>
<keyword evidence="7" id="KW-1185">Reference proteome</keyword>
<keyword evidence="2" id="KW-0677">Repeat</keyword>
<keyword evidence="4" id="KW-1133">Transmembrane helix</keyword>
<evidence type="ECO:0000256" key="4">
    <source>
        <dbReference type="SAM" id="Phobius"/>
    </source>
</evidence>
<dbReference type="AlphaFoldDB" id="A0A9P6Z1T6"/>
<dbReference type="InterPro" id="IPR015915">
    <property type="entry name" value="Kelch-typ_b-propeller"/>
</dbReference>
<organism evidence="6 7">
    <name type="scientific">Rhizopus delemar</name>
    <dbReference type="NCBI Taxonomy" id="936053"/>
    <lineage>
        <taxon>Eukaryota</taxon>
        <taxon>Fungi</taxon>
        <taxon>Fungi incertae sedis</taxon>
        <taxon>Mucoromycota</taxon>
        <taxon>Mucoromycotina</taxon>
        <taxon>Mucoromycetes</taxon>
        <taxon>Mucorales</taxon>
        <taxon>Mucorineae</taxon>
        <taxon>Rhizopodaceae</taxon>
        <taxon>Rhizopus</taxon>
    </lineage>
</organism>
<feature type="region of interest" description="Disordered" evidence="3">
    <location>
        <begin position="534"/>
        <end position="555"/>
    </location>
</feature>
<gene>
    <name evidence="6" type="ORF">G6F50_007388</name>
</gene>
<keyword evidence="4" id="KW-0472">Membrane</keyword>
<reference evidence="6 7" key="1">
    <citation type="journal article" date="2020" name="Microb. Genom.">
        <title>Genetic diversity of clinical and environmental Mucorales isolates obtained from an investigation of mucormycosis cases among solid organ transplant recipients.</title>
        <authorList>
            <person name="Nguyen M.H."/>
            <person name="Kaul D."/>
            <person name="Muto C."/>
            <person name="Cheng S.J."/>
            <person name="Richter R.A."/>
            <person name="Bruno V.M."/>
            <person name="Liu G."/>
            <person name="Beyhan S."/>
            <person name="Sundermann A.J."/>
            <person name="Mounaud S."/>
            <person name="Pasculle A.W."/>
            <person name="Nierman W.C."/>
            <person name="Driscoll E."/>
            <person name="Cumbie R."/>
            <person name="Clancy C.J."/>
            <person name="Dupont C.L."/>
        </authorList>
    </citation>
    <scope>NUCLEOTIDE SEQUENCE [LARGE SCALE GENOMIC DNA]</scope>
    <source>
        <strain evidence="6 7">GL24</strain>
    </source>
</reference>
<protein>
    <recommendedName>
        <fullName evidence="8">Galactose oxidase</fullName>
    </recommendedName>
</protein>
<dbReference type="Gene3D" id="2.120.10.80">
    <property type="entry name" value="Kelch-type beta propeller"/>
    <property type="match status" value="2"/>
</dbReference>
<name>A0A9P6Z1T6_9FUNG</name>
<feature type="transmembrane region" description="Helical" evidence="4">
    <location>
        <begin position="416"/>
        <end position="436"/>
    </location>
</feature>
<dbReference type="PANTHER" id="PTHR46093:SF18">
    <property type="entry name" value="FIBRONECTIN TYPE-III DOMAIN-CONTAINING PROTEIN"/>
    <property type="match status" value="1"/>
</dbReference>
<dbReference type="SUPFAM" id="SSF117281">
    <property type="entry name" value="Kelch motif"/>
    <property type="match status" value="1"/>
</dbReference>
<comment type="caution">
    <text evidence="6">The sequence shown here is derived from an EMBL/GenBank/DDBJ whole genome shotgun (WGS) entry which is preliminary data.</text>
</comment>
<evidence type="ECO:0000256" key="1">
    <source>
        <dbReference type="ARBA" id="ARBA00022441"/>
    </source>
</evidence>
<dbReference type="PANTHER" id="PTHR46093">
    <property type="entry name" value="ACYL-COA-BINDING DOMAIN-CONTAINING PROTEIN 5"/>
    <property type="match status" value="1"/>
</dbReference>
<keyword evidence="4" id="KW-0812">Transmembrane</keyword>
<evidence type="ECO:0000313" key="6">
    <source>
        <dbReference type="EMBL" id="KAG1568328.1"/>
    </source>
</evidence>
<evidence type="ECO:0000256" key="2">
    <source>
        <dbReference type="ARBA" id="ARBA00022737"/>
    </source>
</evidence>
<keyword evidence="1" id="KW-0880">Kelch repeat</keyword>
<dbReference type="Pfam" id="PF24681">
    <property type="entry name" value="Kelch_KLHDC2_KLHL20_DRC7"/>
    <property type="match status" value="1"/>
</dbReference>
<evidence type="ECO:0000256" key="3">
    <source>
        <dbReference type="SAM" id="MobiDB-lite"/>
    </source>
</evidence>
<accession>A0A9P6Z1T6</accession>
<sequence>MMKPRAGKSLVKMAVIALALLPNLILAQQESDERAYFSTLVYNHSIYAVGGTITQFSILDYTNGIDTNTLKWQFLPIKTSPYEHGVAFKDANDDFLLQAGGNSTEIMEEMVKCTHKTLSCTSALLLKNSPPVTALMTATVNPNTNLVYYYGGVMVNTKTHEYRMTTNASSTFTSLDTTKTPMTWQTLNPSYPNAHRPSRAGHSSNIINDQIFIMGGVTFGANTSEPSDVILTDFNSVLVYDIVSNTAATITTFGDIPPHRLGYSTVNGPDNRSIVMFGGYIAGENQTHTAVDADIYVLDTCTLAWSKKSIKGSAPPGMFGHGAVNINNYMVVIMGKKDDNNYNRLVYILDMNSWKWVTSVDAKSLMETKTTTISECKFNLPNVTDTKFVQFNYDLSVLQNPLAPTKDDDKSKREGFGIGFGLFALILIGLGLYYYYRRISRKKASFLNPRWMRTMSSSRKGDGRDYPLFVYNKELDSNNPNNPYRPTPAAAFASHNVKTYTASDHEQWEQQINSDVHNDKNSISQDIWKRMRSLSNDEETGTQTSHPQTRKILDA</sequence>
<feature type="signal peptide" evidence="5">
    <location>
        <begin position="1"/>
        <end position="27"/>
    </location>
</feature>
<evidence type="ECO:0000313" key="7">
    <source>
        <dbReference type="Proteomes" id="UP000740926"/>
    </source>
</evidence>
<feature type="chain" id="PRO_5040227185" description="Galactose oxidase" evidence="5">
    <location>
        <begin position="28"/>
        <end position="555"/>
    </location>
</feature>
<proteinExistence type="predicted"/>
<dbReference type="Proteomes" id="UP000740926">
    <property type="component" value="Unassembled WGS sequence"/>
</dbReference>
<evidence type="ECO:0008006" key="8">
    <source>
        <dbReference type="Google" id="ProtNLM"/>
    </source>
</evidence>